<reference evidence="1" key="1">
    <citation type="submission" date="2022-08" db="EMBL/GenBank/DDBJ databases">
        <authorList>
            <person name="Gutierrez-Valencia J."/>
        </authorList>
    </citation>
    <scope>NUCLEOTIDE SEQUENCE</scope>
</reference>
<proteinExistence type="predicted"/>
<dbReference type="AlphaFoldDB" id="A0AAV0QV14"/>
<name>A0AAV0QV14_9ROSI</name>
<dbReference type="Proteomes" id="UP001154282">
    <property type="component" value="Unassembled WGS sequence"/>
</dbReference>
<protein>
    <submittedName>
        <fullName evidence="1">Uncharacterized protein</fullName>
    </submittedName>
</protein>
<organism evidence="1 2">
    <name type="scientific">Linum tenue</name>
    <dbReference type="NCBI Taxonomy" id="586396"/>
    <lineage>
        <taxon>Eukaryota</taxon>
        <taxon>Viridiplantae</taxon>
        <taxon>Streptophyta</taxon>
        <taxon>Embryophyta</taxon>
        <taxon>Tracheophyta</taxon>
        <taxon>Spermatophyta</taxon>
        <taxon>Magnoliopsida</taxon>
        <taxon>eudicotyledons</taxon>
        <taxon>Gunneridae</taxon>
        <taxon>Pentapetalae</taxon>
        <taxon>rosids</taxon>
        <taxon>fabids</taxon>
        <taxon>Malpighiales</taxon>
        <taxon>Linaceae</taxon>
        <taxon>Linum</taxon>
    </lineage>
</organism>
<accession>A0AAV0QV14</accession>
<keyword evidence="2" id="KW-1185">Reference proteome</keyword>
<comment type="caution">
    <text evidence="1">The sequence shown here is derived from an EMBL/GenBank/DDBJ whole genome shotgun (WGS) entry which is preliminary data.</text>
</comment>
<gene>
    <name evidence="1" type="ORF">LITE_LOCUS44888</name>
</gene>
<sequence length="59" mass="6787">MLLLPNWISYSYLQARGNAILQASLERRKQALHERRLALEQDVFISIRILGSTVGCFIL</sequence>
<evidence type="ECO:0000313" key="2">
    <source>
        <dbReference type="Proteomes" id="UP001154282"/>
    </source>
</evidence>
<evidence type="ECO:0000313" key="1">
    <source>
        <dbReference type="EMBL" id="CAI0548776.1"/>
    </source>
</evidence>
<dbReference type="EMBL" id="CAMGYJ010000010">
    <property type="protein sequence ID" value="CAI0548776.1"/>
    <property type="molecule type" value="Genomic_DNA"/>
</dbReference>